<sequence length="460" mass="49957">MNNDAVIIEENSKPVDRIWRGKITFVMAAAGSAVGLGNMWKFPYIAGENGGGAFVLVYLACILCFGIPLLMAEIGMGRMGRSNAQNTFRILRRESGSKGPWGVVGALAIVTSYLILSFYIVVAGWCLYYLWITVNGQFNIPGQILDKSVTGGMFDNLLASPQTLIIFSVVFLLITFGIVSSGIKNGIEKTVNWMMPSLMLILVLLIGYSIRNGDFSAAVHFLFNADFHKLTLNAIIVAVGHSFFTLSLASGSMITYGSYMSAKSSVVKTSLAVAGIDTLVALTAGLTIFPLVFEHGLEPGAGPGLVFISLPLLFGDMPYGQLFGTIFFLMLFVAALTSAISLMEPTVAWLEQRFFLSRTRAALLTTLTVWLVSLGTVFSLNIWDNPMFFGKTFFDALDYLTANILMTAGGLATALFCGYCLKEHQLEQMFGGNRAVIVPFRIAMRYVVPLFVVVLAIGPI</sequence>
<dbReference type="CDD" id="cd10336">
    <property type="entry name" value="SLC6sbd_Tyt1-Like"/>
    <property type="match status" value="1"/>
</dbReference>
<evidence type="ECO:0000256" key="4">
    <source>
        <dbReference type="ARBA" id="ARBA00022989"/>
    </source>
</evidence>
<evidence type="ECO:0000313" key="9">
    <source>
        <dbReference type="Proteomes" id="UP000313645"/>
    </source>
</evidence>
<proteinExistence type="inferred from homology"/>
<feature type="transmembrane region" description="Helical" evidence="7">
    <location>
        <begin position="442"/>
        <end position="459"/>
    </location>
</feature>
<keyword evidence="2 6" id="KW-0813">Transport</keyword>
<dbReference type="RefSeq" id="WP_131484199.1">
    <property type="nucleotide sequence ID" value="NZ_SJDL01000076.1"/>
</dbReference>
<evidence type="ECO:0000256" key="7">
    <source>
        <dbReference type="SAM" id="Phobius"/>
    </source>
</evidence>
<gene>
    <name evidence="8" type="ORF">EZI54_22975</name>
</gene>
<feature type="transmembrane region" description="Helical" evidence="7">
    <location>
        <begin position="400"/>
        <end position="421"/>
    </location>
</feature>
<reference evidence="8 9" key="1">
    <citation type="submission" date="2019-02" db="EMBL/GenBank/DDBJ databases">
        <title>Marinobacter halodurans sp. nov., a marine bacterium isolated from sea tidal flat.</title>
        <authorList>
            <person name="Yoo Y."/>
            <person name="Lee D.W."/>
            <person name="Kim B.S."/>
            <person name="Kim J.-J."/>
        </authorList>
    </citation>
    <scope>NUCLEOTIDE SEQUENCE [LARGE SCALE GENOMIC DNA]</scope>
    <source>
        <strain evidence="8 9">YJ-S3-2</strain>
    </source>
</reference>
<dbReference type="SUPFAM" id="SSF161070">
    <property type="entry name" value="SNF-like"/>
    <property type="match status" value="1"/>
</dbReference>
<dbReference type="Proteomes" id="UP000313645">
    <property type="component" value="Unassembled WGS sequence"/>
</dbReference>
<accession>A0ABY1ZFK3</accession>
<evidence type="ECO:0000256" key="6">
    <source>
        <dbReference type="RuleBase" id="RU003732"/>
    </source>
</evidence>
<evidence type="ECO:0000256" key="2">
    <source>
        <dbReference type="ARBA" id="ARBA00022448"/>
    </source>
</evidence>
<keyword evidence="4 7" id="KW-1133">Transmembrane helix</keyword>
<feature type="transmembrane region" description="Helical" evidence="7">
    <location>
        <begin position="191"/>
        <end position="210"/>
    </location>
</feature>
<dbReference type="InterPro" id="IPR000175">
    <property type="entry name" value="Na/ntran_symport"/>
</dbReference>
<comment type="caution">
    <text evidence="8">The sequence shown here is derived from an EMBL/GenBank/DDBJ whole genome shotgun (WGS) entry which is preliminary data.</text>
</comment>
<protein>
    <recommendedName>
        <fullName evidence="6">Transporter</fullName>
    </recommendedName>
</protein>
<evidence type="ECO:0000256" key="1">
    <source>
        <dbReference type="ARBA" id="ARBA00004141"/>
    </source>
</evidence>
<keyword evidence="5 7" id="KW-0472">Membrane</keyword>
<evidence type="ECO:0000256" key="5">
    <source>
        <dbReference type="ARBA" id="ARBA00023136"/>
    </source>
</evidence>
<feature type="transmembrane region" description="Helical" evidence="7">
    <location>
        <begin position="319"/>
        <end position="340"/>
    </location>
</feature>
<dbReference type="Pfam" id="PF00209">
    <property type="entry name" value="SNF"/>
    <property type="match status" value="2"/>
</dbReference>
<keyword evidence="3 6" id="KW-0812">Transmembrane</keyword>
<feature type="transmembrane region" description="Helical" evidence="7">
    <location>
        <begin position="101"/>
        <end position="131"/>
    </location>
</feature>
<name>A0ABY1ZFK3_9GAMM</name>
<comment type="similarity">
    <text evidence="6">Belongs to the sodium:neurotransmitter symporter (SNF) (TC 2.A.22) family.</text>
</comment>
<evidence type="ECO:0000256" key="3">
    <source>
        <dbReference type="ARBA" id="ARBA00022692"/>
    </source>
</evidence>
<dbReference type="PROSITE" id="PS00610">
    <property type="entry name" value="NA_NEUROTRAN_SYMP_1"/>
    <property type="match status" value="1"/>
</dbReference>
<feature type="transmembrane region" description="Helical" evidence="7">
    <location>
        <begin position="271"/>
        <end position="293"/>
    </location>
</feature>
<feature type="transmembrane region" description="Helical" evidence="7">
    <location>
        <begin position="52"/>
        <end position="72"/>
    </location>
</feature>
<dbReference type="InterPro" id="IPR037272">
    <property type="entry name" value="SNS_sf"/>
</dbReference>
<feature type="transmembrane region" description="Helical" evidence="7">
    <location>
        <begin position="159"/>
        <end position="179"/>
    </location>
</feature>
<feature type="transmembrane region" description="Helical" evidence="7">
    <location>
        <begin position="361"/>
        <end position="380"/>
    </location>
</feature>
<dbReference type="PANTHER" id="PTHR42948:SF1">
    <property type="entry name" value="TRANSPORTER"/>
    <property type="match status" value="1"/>
</dbReference>
<comment type="subcellular location">
    <subcellularLocation>
        <location evidence="1">Membrane</location>
        <topology evidence="1">Multi-pass membrane protein</topology>
    </subcellularLocation>
</comment>
<dbReference type="PROSITE" id="PS50267">
    <property type="entry name" value="NA_NEUROTRAN_SYMP_3"/>
    <property type="match status" value="1"/>
</dbReference>
<dbReference type="EMBL" id="SJDL01000076">
    <property type="protein sequence ID" value="TBW46894.1"/>
    <property type="molecule type" value="Genomic_DNA"/>
</dbReference>
<dbReference type="PANTHER" id="PTHR42948">
    <property type="entry name" value="TRANSPORTER"/>
    <property type="match status" value="1"/>
</dbReference>
<organism evidence="8 9">
    <name type="scientific">Marinobacter halodurans</name>
    <dbReference type="NCBI Taxonomy" id="2528979"/>
    <lineage>
        <taxon>Bacteria</taxon>
        <taxon>Pseudomonadati</taxon>
        <taxon>Pseudomonadota</taxon>
        <taxon>Gammaproteobacteria</taxon>
        <taxon>Pseudomonadales</taxon>
        <taxon>Marinobacteraceae</taxon>
        <taxon>Marinobacter</taxon>
    </lineage>
</organism>
<feature type="transmembrane region" description="Helical" evidence="7">
    <location>
        <begin position="23"/>
        <end position="40"/>
    </location>
</feature>
<feature type="transmembrane region" description="Helical" evidence="7">
    <location>
        <begin position="230"/>
        <end position="259"/>
    </location>
</feature>
<dbReference type="PRINTS" id="PR00176">
    <property type="entry name" value="NANEUSMPORT"/>
</dbReference>
<keyword evidence="6" id="KW-0769">Symport</keyword>
<dbReference type="InterPro" id="IPR047218">
    <property type="entry name" value="YocR/YhdH-like"/>
</dbReference>
<evidence type="ECO:0000313" key="8">
    <source>
        <dbReference type="EMBL" id="TBW46894.1"/>
    </source>
</evidence>
<dbReference type="NCBIfam" id="NF037979">
    <property type="entry name" value="Na_transp"/>
    <property type="match status" value="1"/>
</dbReference>
<keyword evidence="9" id="KW-1185">Reference proteome</keyword>